<dbReference type="PANTHER" id="PTHR20934:SF26">
    <property type="entry name" value="TRANSCRIPTION ELONGATION FACTOR 1 HOMOLOG"/>
    <property type="match status" value="1"/>
</dbReference>
<feature type="compositionally biased region" description="Basic and acidic residues" evidence="6">
    <location>
        <begin position="54"/>
        <end position="67"/>
    </location>
</feature>
<evidence type="ECO:0000313" key="8">
    <source>
        <dbReference type="Proteomes" id="UP001054821"/>
    </source>
</evidence>
<accession>A0AAD4WLA5</accession>
<keyword evidence="5" id="KW-0863">Zinc-finger</keyword>
<keyword evidence="5" id="KW-0804">Transcription</keyword>
<evidence type="ECO:0000256" key="4">
    <source>
        <dbReference type="ARBA" id="ARBA00023242"/>
    </source>
</evidence>
<dbReference type="GO" id="GO:0000993">
    <property type="term" value="F:RNA polymerase II complex binding"/>
    <property type="evidence" value="ECO:0007669"/>
    <property type="project" value="TreeGrafter"/>
</dbReference>
<dbReference type="Pfam" id="PF05129">
    <property type="entry name" value="Zn_ribbon_Elf1"/>
    <property type="match status" value="1"/>
</dbReference>
<dbReference type="GO" id="GO:0008023">
    <property type="term" value="C:transcription elongation factor complex"/>
    <property type="evidence" value="ECO:0007669"/>
    <property type="project" value="TreeGrafter"/>
</dbReference>
<feature type="compositionally biased region" description="Gly residues" evidence="6">
    <location>
        <begin position="68"/>
        <end position="95"/>
    </location>
</feature>
<comment type="subcellular location">
    <subcellularLocation>
        <location evidence="1 5">Nucleus</location>
    </subcellularLocation>
</comment>
<comment type="caution">
    <text evidence="7">The sequence shown here is derived from an EMBL/GenBank/DDBJ whole genome shotgun (WGS) entry which is preliminary data.</text>
</comment>
<name>A0AAD4WLA5_PRUDU</name>
<keyword evidence="3 5" id="KW-0862">Zinc</keyword>
<dbReference type="PANTHER" id="PTHR20934">
    <property type="entry name" value="TRANSCRIPTION ELONGATION FACTOR 1 HOMOLOG"/>
    <property type="match status" value="1"/>
</dbReference>
<dbReference type="SUPFAM" id="SSF57783">
    <property type="entry name" value="Zinc beta-ribbon"/>
    <property type="match status" value="1"/>
</dbReference>
<evidence type="ECO:0000256" key="1">
    <source>
        <dbReference type="ARBA" id="ARBA00004123"/>
    </source>
</evidence>
<dbReference type="EMBL" id="JAJFAZ020000002">
    <property type="protein sequence ID" value="KAI5345208.1"/>
    <property type="molecule type" value="Genomic_DNA"/>
</dbReference>
<keyword evidence="8" id="KW-1185">Reference proteome</keyword>
<protein>
    <recommendedName>
        <fullName evidence="5">Transcription elongation factor 1 homolog</fullName>
    </recommendedName>
</protein>
<dbReference type="GO" id="GO:0008270">
    <property type="term" value="F:zinc ion binding"/>
    <property type="evidence" value="ECO:0007669"/>
    <property type="project" value="UniProtKB-KW"/>
</dbReference>
<evidence type="ECO:0000256" key="2">
    <source>
        <dbReference type="ARBA" id="ARBA00009730"/>
    </source>
</evidence>
<keyword evidence="5" id="KW-0479">Metal-binding</keyword>
<evidence type="ECO:0000256" key="3">
    <source>
        <dbReference type="ARBA" id="ARBA00022833"/>
    </source>
</evidence>
<proteinExistence type="inferred from homology"/>
<organism evidence="7 8">
    <name type="scientific">Prunus dulcis</name>
    <name type="common">Almond</name>
    <name type="synonym">Amygdalus dulcis</name>
    <dbReference type="NCBI Taxonomy" id="3755"/>
    <lineage>
        <taxon>Eukaryota</taxon>
        <taxon>Viridiplantae</taxon>
        <taxon>Streptophyta</taxon>
        <taxon>Embryophyta</taxon>
        <taxon>Tracheophyta</taxon>
        <taxon>Spermatophyta</taxon>
        <taxon>Magnoliopsida</taxon>
        <taxon>eudicotyledons</taxon>
        <taxon>Gunneridae</taxon>
        <taxon>Pentapetalae</taxon>
        <taxon>rosids</taxon>
        <taxon>fabids</taxon>
        <taxon>Rosales</taxon>
        <taxon>Rosaceae</taxon>
        <taxon>Amygdaloideae</taxon>
        <taxon>Amygdaleae</taxon>
        <taxon>Prunus</taxon>
    </lineage>
</organism>
<dbReference type="Gene3D" id="2.20.25.190">
    <property type="match status" value="1"/>
</dbReference>
<reference evidence="7 8" key="1">
    <citation type="journal article" date="2022" name="G3 (Bethesda)">
        <title>Whole-genome sequence and methylome profiling of the almond [Prunus dulcis (Mill.) D.A. Webb] cultivar 'Nonpareil'.</title>
        <authorList>
            <person name="D'Amico-Willman K.M."/>
            <person name="Ouma W.Z."/>
            <person name="Meulia T."/>
            <person name="Sideli G.M."/>
            <person name="Gradziel T.M."/>
            <person name="Fresnedo-Ramirez J."/>
        </authorList>
    </citation>
    <scope>NUCLEOTIDE SEQUENCE [LARGE SCALE GENOMIC DNA]</scope>
    <source>
        <strain evidence="7">Clone GOH B32 T37-40</strain>
    </source>
</reference>
<dbReference type="GO" id="GO:0006368">
    <property type="term" value="P:transcription elongation by RNA polymerase II"/>
    <property type="evidence" value="ECO:0007669"/>
    <property type="project" value="TreeGrafter"/>
</dbReference>
<dbReference type="AlphaFoldDB" id="A0AAD4WLA5"/>
<dbReference type="InterPro" id="IPR007808">
    <property type="entry name" value="Elf1"/>
</dbReference>
<evidence type="ECO:0000313" key="7">
    <source>
        <dbReference type="EMBL" id="KAI5345208.1"/>
    </source>
</evidence>
<comment type="similarity">
    <text evidence="2 5">Belongs to the ELOF1 family.</text>
</comment>
<gene>
    <name evidence="7" type="ORF">L3X38_013085</name>
</gene>
<keyword evidence="4 5" id="KW-0539">Nucleus</keyword>
<sequence>MGKRKSSRAKPVAKKRMEKLDTAFCCPFCNHGSSVECDIDMKNMIGRLSAAGGGERDGGEGGCERGDSGGGGGGGSGGDEGGGGCGSDGGGDGNC</sequence>
<keyword evidence="5" id="KW-0805">Transcription regulation</keyword>
<comment type="function">
    <text evidence="5">Transcription elongation factor implicated in the maintenance of proper chromatin structure in actively transcribed regions.</text>
</comment>
<evidence type="ECO:0000256" key="5">
    <source>
        <dbReference type="RuleBase" id="RU364033"/>
    </source>
</evidence>
<dbReference type="Proteomes" id="UP001054821">
    <property type="component" value="Chromosome 2"/>
</dbReference>
<evidence type="ECO:0000256" key="6">
    <source>
        <dbReference type="SAM" id="MobiDB-lite"/>
    </source>
</evidence>
<dbReference type="InterPro" id="IPR038567">
    <property type="entry name" value="T_Elf1_sf"/>
</dbReference>
<feature type="region of interest" description="Disordered" evidence="6">
    <location>
        <begin position="49"/>
        <end position="95"/>
    </location>
</feature>